<accession>W3WH52</accession>
<dbReference type="KEGG" id="pfy:PFICI_14835"/>
<dbReference type="AlphaFoldDB" id="W3WH52"/>
<evidence type="ECO:0000256" key="1">
    <source>
        <dbReference type="SAM" id="MobiDB-lite"/>
    </source>
</evidence>
<proteinExistence type="predicted"/>
<dbReference type="GeneID" id="19279848"/>
<feature type="region of interest" description="Disordered" evidence="1">
    <location>
        <begin position="22"/>
        <end position="72"/>
    </location>
</feature>
<feature type="compositionally biased region" description="Acidic residues" evidence="1">
    <location>
        <begin position="56"/>
        <end position="67"/>
    </location>
</feature>
<reference evidence="3" key="1">
    <citation type="journal article" date="2015" name="BMC Genomics">
        <title>Genomic and transcriptomic analysis of the endophytic fungus Pestalotiopsis fici reveals its lifestyle and high potential for synthesis of natural products.</title>
        <authorList>
            <person name="Wang X."/>
            <person name="Zhang X."/>
            <person name="Liu L."/>
            <person name="Xiang M."/>
            <person name="Wang W."/>
            <person name="Sun X."/>
            <person name="Che Y."/>
            <person name="Guo L."/>
            <person name="Liu G."/>
            <person name="Guo L."/>
            <person name="Wang C."/>
            <person name="Yin W.B."/>
            <person name="Stadler M."/>
            <person name="Zhang X."/>
            <person name="Liu X."/>
        </authorList>
    </citation>
    <scope>NUCLEOTIDE SEQUENCE [LARGE SCALE GENOMIC DNA]</scope>
    <source>
        <strain evidence="3">W106-1 / CGMCC3.15140</strain>
    </source>
</reference>
<organism evidence="2 3">
    <name type="scientific">Pestalotiopsis fici (strain W106-1 / CGMCC3.15140)</name>
    <dbReference type="NCBI Taxonomy" id="1229662"/>
    <lineage>
        <taxon>Eukaryota</taxon>
        <taxon>Fungi</taxon>
        <taxon>Dikarya</taxon>
        <taxon>Ascomycota</taxon>
        <taxon>Pezizomycotina</taxon>
        <taxon>Sordariomycetes</taxon>
        <taxon>Xylariomycetidae</taxon>
        <taxon>Amphisphaeriales</taxon>
        <taxon>Sporocadaceae</taxon>
        <taxon>Pestalotiopsis</taxon>
    </lineage>
</organism>
<sequence>MADIPTDTPTAAELSTASKLDMSLEDIIKQNKKPAKKRKFRERAEKEKEQKGKEREEEEEEEADEELGLAHRSKISKLDMSLDDIIAQNSSTQQAEEDSGLAGSPPEVARQPLVPIVPWKSLRRIRGPALLRSIDPTMTNYESTSGRVTVAKVDSQEAFSEFRDRYLARIHDALENGDVEVEFRFWKVPNAPNVEPRNE</sequence>
<name>W3WH52_PESFW</name>
<feature type="compositionally biased region" description="Basic residues" evidence="1">
    <location>
        <begin position="30"/>
        <end position="41"/>
    </location>
</feature>
<feature type="compositionally biased region" description="Basic and acidic residues" evidence="1">
    <location>
        <begin position="42"/>
        <end position="55"/>
    </location>
</feature>
<dbReference type="RefSeq" id="XP_007841607.1">
    <property type="nucleotide sequence ID" value="XM_007843416.1"/>
</dbReference>
<dbReference type="EMBL" id="KI912122">
    <property type="protein sequence ID" value="ETS73230.1"/>
    <property type="molecule type" value="Genomic_DNA"/>
</dbReference>
<evidence type="ECO:0000313" key="3">
    <source>
        <dbReference type="Proteomes" id="UP000030651"/>
    </source>
</evidence>
<gene>
    <name evidence="2" type="ORF">PFICI_14835</name>
</gene>
<protein>
    <submittedName>
        <fullName evidence="2">Uncharacterized protein</fullName>
    </submittedName>
</protein>
<dbReference type="HOGENOM" id="CLU_1372623_0_0_1"/>
<keyword evidence="3" id="KW-1185">Reference proteome</keyword>
<dbReference type="Proteomes" id="UP000030651">
    <property type="component" value="Unassembled WGS sequence"/>
</dbReference>
<feature type="region of interest" description="Disordered" evidence="1">
    <location>
        <begin position="86"/>
        <end position="108"/>
    </location>
</feature>
<dbReference type="InParanoid" id="W3WH52"/>
<evidence type="ECO:0000313" key="2">
    <source>
        <dbReference type="EMBL" id="ETS73230.1"/>
    </source>
</evidence>